<dbReference type="AlphaFoldDB" id="A0A484N705"/>
<dbReference type="Proteomes" id="UP000595140">
    <property type="component" value="Unassembled WGS sequence"/>
</dbReference>
<evidence type="ECO:0000256" key="3">
    <source>
        <dbReference type="PROSITE-ProRule" id="PRU00708"/>
    </source>
</evidence>
<evidence type="ECO:0000313" key="6">
    <source>
        <dbReference type="Proteomes" id="UP000595140"/>
    </source>
</evidence>
<dbReference type="PANTHER" id="PTHR46128">
    <property type="entry name" value="MITOCHONDRIAL GROUP I INTRON SPLICING FACTOR CCM1"/>
    <property type="match status" value="1"/>
</dbReference>
<feature type="repeat" description="PPR" evidence="3">
    <location>
        <begin position="528"/>
        <end position="558"/>
    </location>
</feature>
<feature type="region of interest" description="Disordered" evidence="4">
    <location>
        <begin position="82"/>
        <end position="238"/>
    </location>
</feature>
<name>A0A484N705_9ASTE</name>
<dbReference type="InterPro" id="IPR002885">
    <property type="entry name" value="PPR_rpt"/>
</dbReference>
<evidence type="ECO:0000313" key="5">
    <source>
        <dbReference type="EMBL" id="VFQ97091.1"/>
    </source>
</evidence>
<dbReference type="InterPro" id="IPR011990">
    <property type="entry name" value="TPR-like_helical_dom_sf"/>
</dbReference>
<dbReference type="InterPro" id="IPR050872">
    <property type="entry name" value="PPR_P_subfamily"/>
</dbReference>
<keyword evidence="2" id="KW-0677">Repeat</keyword>
<dbReference type="Pfam" id="PF01535">
    <property type="entry name" value="PPR"/>
    <property type="match status" value="7"/>
</dbReference>
<sequence>MASIDRCSVSVVCCCCRTTERSTVALERSSTSTVSSADCVIDAAVDSSATAVRHSATAMADEQPRKMFFSLSSCVSSMKLSGASIDTGSTNEVSSYDEDEEMRTEEQMDRSRRDGGPEESGGADRLQTVDLMDRSDVHGRPSERQNDGFLRDDQTVDLVDRSDIHGRPSARQNDVSLGDDQTVDREVEDGRPSPRQKVSDPEQLQTVDLVDRSTDGGRPSSSQQAVENLGRGQPHRKERAIQPNLHLIRILISFHYHLNSQTSNGYTLAFMKPSPFSTFSRIHPRFFSAILSPPPPPHRRRLHADAAGASNAPDTLRYLESFRGLIDSLSKNPRNYKALTALDSFLAQTHIFTPAISAIAIDFLSQIKKLQRAKAIVINLNRQGQVSDHFSYGLVFDFLVKDGNFDAVEMVWAEICGPGIRICASDYVMHVSRYGSADEVKRVCHRVLMGGSGRVVWERQSLVSLIGALCNVNECGLAEEVCVEMHNRGIPVDDLSYFVIFQCFCRNGAVIEADNILRKLWESNFLFDICIYGNFLHALCKSGKLREAKKLFCKLIKYDNGGLEVSKKAVKGGRRAIFQMSCEVPVIMAYEAYFRSLCSAGRINEAENLLKEMMKKRNVIEVCVYGSFITALFRAGRAEDALKFFEVESKKKRTIMREDMSRYVIKGLCEDRRVDEALELLRDMNRGGKMTTDFSTSLNHILESYWKEGRVDEAERLFYGLQCGSSFVVYDVSNHYKTMINGYCVQGDVSKALGLVKEMVSRKMSVKPTLYSMVIRGLCDCGRLDEGLRCFDAMIGNGNAVSATSWKELLHPLL</sequence>
<gene>
    <name evidence="5" type="ORF">CCAM_LOCUS38867</name>
</gene>
<comment type="similarity">
    <text evidence="1">Belongs to the PPR family. P subfamily.</text>
</comment>
<feature type="compositionally biased region" description="Polar residues" evidence="4">
    <location>
        <begin position="84"/>
        <end position="94"/>
    </location>
</feature>
<evidence type="ECO:0000256" key="2">
    <source>
        <dbReference type="ARBA" id="ARBA00022737"/>
    </source>
</evidence>
<protein>
    <recommendedName>
        <fullName evidence="7">Pentacotripeptide-repeat region of PRORP domain-containing protein</fullName>
    </recommendedName>
</protein>
<feature type="compositionally biased region" description="Basic and acidic residues" evidence="4">
    <location>
        <begin position="131"/>
        <end position="166"/>
    </location>
</feature>
<reference evidence="5 6" key="1">
    <citation type="submission" date="2018-04" db="EMBL/GenBank/DDBJ databases">
        <authorList>
            <person name="Vogel A."/>
        </authorList>
    </citation>
    <scope>NUCLEOTIDE SEQUENCE [LARGE SCALE GENOMIC DNA]</scope>
</reference>
<dbReference type="PANTHER" id="PTHR46128:SF357">
    <property type="entry name" value="PENTACOTRIPEPTIDE-REPEAT REGION OF PRORP DOMAIN-CONTAINING PROTEIN"/>
    <property type="match status" value="1"/>
</dbReference>
<evidence type="ECO:0000256" key="4">
    <source>
        <dbReference type="SAM" id="MobiDB-lite"/>
    </source>
</evidence>
<feature type="repeat" description="PPR" evidence="3">
    <location>
        <begin position="732"/>
        <end position="766"/>
    </location>
</feature>
<dbReference type="Gene3D" id="1.25.40.10">
    <property type="entry name" value="Tetratricopeptide repeat domain"/>
    <property type="match status" value="4"/>
</dbReference>
<accession>A0A484N705</accession>
<proteinExistence type="inferred from homology"/>
<organism evidence="5 6">
    <name type="scientific">Cuscuta campestris</name>
    <dbReference type="NCBI Taxonomy" id="132261"/>
    <lineage>
        <taxon>Eukaryota</taxon>
        <taxon>Viridiplantae</taxon>
        <taxon>Streptophyta</taxon>
        <taxon>Embryophyta</taxon>
        <taxon>Tracheophyta</taxon>
        <taxon>Spermatophyta</taxon>
        <taxon>Magnoliopsida</taxon>
        <taxon>eudicotyledons</taxon>
        <taxon>Gunneridae</taxon>
        <taxon>Pentapetalae</taxon>
        <taxon>asterids</taxon>
        <taxon>lamiids</taxon>
        <taxon>Solanales</taxon>
        <taxon>Convolvulaceae</taxon>
        <taxon>Cuscuteae</taxon>
        <taxon>Cuscuta</taxon>
        <taxon>Cuscuta subgen. Grammica</taxon>
        <taxon>Cuscuta sect. Cleistogrammica</taxon>
    </lineage>
</organism>
<feature type="compositionally biased region" description="Basic and acidic residues" evidence="4">
    <location>
        <begin position="104"/>
        <end position="116"/>
    </location>
</feature>
<feature type="repeat" description="PPR" evidence="3">
    <location>
        <begin position="767"/>
        <end position="801"/>
    </location>
</feature>
<evidence type="ECO:0000256" key="1">
    <source>
        <dbReference type="ARBA" id="ARBA00007626"/>
    </source>
</evidence>
<evidence type="ECO:0008006" key="7">
    <source>
        <dbReference type="Google" id="ProtNLM"/>
    </source>
</evidence>
<dbReference type="EMBL" id="OOIL02006272">
    <property type="protein sequence ID" value="VFQ97091.1"/>
    <property type="molecule type" value="Genomic_DNA"/>
</dbReference>
<dbReference type="PROSITE" id="PS51375">
    <property type="entry name" value="PPR"/>
    <property type="match status" value="3"/>
</dbReference>
<dbReference type="OrthoDB" id="751663at2759"/>
<keyword evidence="6" id="KW-1185">Reference proteome</keyword>
<dbReference type="NCBIfam" id="TIGR00756">
    <property type="entry name" value="PPR"/>
    <property type="match status" value="4"/>
</dbReference>
<feature type="compositionally biased region" description="Basic and acidic residues" evidence="4">
    <location>
        <begin position="182"/>
        <end position="200"/>
    </location>
</feature>